<gene>
    <name evidence="2" type="ORF">ACFFX0_22320</name>
    <name evidence="3" type="ORF">ACFFX0_29845</name>
</gene>
<name>A0ABV5G570_9MICC</name>
<comment type="caution">
    <text evidence="2">The sequence shown here is derived from an EMBL/GenBank/DDBJ whole genome shotgun (WGS) entry which is preliminary data.</text>
</comment>
<accession>A0ABV5G570</accession>
<evidence type="ECO:0000313" key="4">
    <source>
        <dbReference type="Proteomes" id="UP001589575"/>
    </source>
</evidence>
<evidence type="ECO:0000256" key="1">
    <source>
        <dbReference type="SAM" id="MobiDB-lite"/>
    </source>
</evidence>
<evidence type="ECO:0000313" key="2">
    <source>
        <dbReference type="EMBL" id="MFB9073789.1"/>
    </source>
</evidence>
<proteinExistence type="predicted"/>
<organism evidence="2 4">
    <name type="scientific">Citricoccus parietis</name>
    <dbReference type="NCBI Taxonomy" id="592307"/>
    <lineage>
        <taxon>Bacteria</taxon>
        <taxon>Bacillati</taxon>
        <taxon>Actinomycetota</taxon>
        <taxon>Actinomycetes</taxon>
        <taxon>Micrococcales</taxon>
        <taxon>Micrococcaceae</taxon>
        <taxon>Citricoccus</taxon>
    </lineage>
</organism>
<reference evidence="2 4" key="1">
    <citation type="submission" date="2024-09" db="EMBL/GenBank/DDBJ databases">
        <authorList>
            <person name="Sun Q."/>
            <person name="Mori K."/>
        </authorList>
    </citation>
    <scope>NUCLEOTIDE SEQUENCE [LARGE SCALE GENOMIC DNA]</scope>
    <source>
        <strain evidence="2 4">CCM 7609</strain>
    </source>
</reference>
<dbReference type="Proteomes" id="UP001589575">
    <property type="component" value="Unassembled WGS sequence"/>
</dbReference>
<sequence>MACRKRGWSAAGFREDSEVGSAALSALWALSAARSGRDPSPAPVDAGPDDFSAAAFIRSSAAEDDDSAFTHHLSPSAAGWRRSPQ</sequence>
<protein>
    <submittedName>
        <fullName evidence="2">Uncharacterized protein</fullName>
    </submittedName>
</protein>
<keyword evidence="4" id="KW-1185">Reference proteome</keyword>
<evidence type="ECO:0000313" key="3">
    <source>
        <dbReference type="EMBL" id="MFB9075154.1"/>
    </source>
</evidence>
<dbReference type="EMBL" id="JBHMFI010000001">
    <property type="protein sequence ID" value="MFB9073789.1"/>
    <property type="molecule type" value="Genomic_DNA"/>
</dbReference>
<dbReference type="EMBL" id="JBHMFI010000017">
    <property type="protein sequence ID" value="MFB9075154.1"/>
    <property type="molecule type" value="Genomic_DNA"/>
</dbReference>
<feature type="region of interest" description="Disordered" evidence="1">
    <location>
        <begin position="62"/>
        <end position="85"/>
    </location>
</feature>